<proteinExistence type="predicted"/>
<dbReference type="EMBL" id="RPDH01000002">
    <property type="protein sequence ID" value="RPE08524.1"/>
    <property type="molecule type" value="Genomic_DNA"/>
</dbReference>
<feature type="coiled-coil region" evidence="1">
    <location>
        <begin position="10"/>
        <end position="37"/>
    </location>
</feature>
<comment type="caution">
    <text evidence="2">The sequence shown here is derived from an EMBL/GenBank/DDBJ whole genome shotgun (WGS) entry which is preliminary data.</text>
</comment>
<sequence length="149" mass="16781">MATNLVNGIADLLNRDIEKLKEEINAYEDETKLWQLSGTVANSAGTLCLHLTGSLNHFIGAVLGKTGFVRDRESEFSLRNIPKAKMLADLEQTRVTVATTLAGLQDADLFETFPVKFQSKDVQTFWFLSHILTHVSYHLGQVNYHRRMS</sequence>
<dbReference type="InterPro" id="IPR034660">
    <property type="entry name" value="DinB/YfiT-like"/>
</dbReference>
<dbReference type="OrthoDB" id="893570at2"/>
<accession>A0A3N4Q9Y5</accession>
<dbReference type="Gene3D" id="1.20.120.450">
    <property type="entry name" value="dinb family like domain"/>
    <property type="match status" value="1"/>
</dbReference>
<gene>
    <name evidence="2" type="ORF">EGT74_15905</name>
</gene>
<dbReference type="SUPFAM" id="SSF109854">
    <property type="entry name" value="DinB/YfiT-like putative metalloenzymes"/>
    <property type="match status" value="1"/>
</dbReference>
<keyword evidence="1" id="KW-0175">Coiled coil</keyword>
<evidence type="ECO:0000256" key="1">
    <source>
        <dbReference type="SAM" id="Coils"/>
    </source>
</evidence>
<dbReference type="Pfam" id="PF07609">
    <property type="entry name" value="DUF1572"/>
    <property type="match status" value="1"/>
</dbReference>
<reference evidence="2 3" key="1">
    <citation type="submission" date="2018-11" db="EMBL/GenBank/DDBJ databases">
        <title>Chitinophaga lutea sp.nov., isolate from arsenic contaminated soil.</title>
        <authorList>
            <person name="Zong Y."/>
        </authorList>
    </citation>
    <scope>NUCLEOTIDE SEQUENCE [LARGE SCALE GENOMIC DNA]</scope>
    <source>
        <strain evidence="2 3">ZY74</strain>
    </source>
</reference>
<dbReference type="Proteomes" id="UP000278351">
    <property type="component" value="Unassembled WGS sequence"/>
</dbReference>
<evidence type="ECO:0000313" key="3">
    <source>
        <dbReference type="Proteomes" id="UP000278351"/>
    </source>
</evidence>
<dbReference type="RefSeq" id="WP_123847527.1">
    <property type="nucleotide sequence ID" value="NZ_RPDH01000002.1"/>
</dbReference>
<evidence type="ECO:0000313" key="2">
    <source>
        <dbReference type="EMBL" id="RPE08524.1"/>
    </source>
</evidence>
<dbReference type="InterPro" id="IPR011466">
    <property type="entry name" value="DUF1572"/>
</dbReference>
<dbReference type="AlphaFoldDB" id="A0A3N4Q9Y5"/>
<protein>
    <submittedName>
        <fullName evidence="2">DinB family protein</fullName>
    </submittedName>
</protein>
<organism evidence="2 3">
    <name type="scientific">Chitinophaga lutea</name>
    <dbReference type="NCBI Taxonomy" id="2488634"/>
    <lineage>
        <taxon>Bacteria</taxon>
        <taxon>Pseudomonadati</taxon>
        <taxon>Bacteroidota</taxon>
        <taxon>Chitinophagia</taxon>
        <taxon>Chitinophagales</taxon>
        <taxon>Chitinophagaceae</taxon>
        <taxon>Chitinophaga</taxon>
    </lineage>
</organism>
<name>A0A3N4Q9Y5_9BACT</name>
<keyword evidence="3" id="KW-1185">Reference proteome</keyword>